<dbReference type="InterPro" id="IPR017896">
    <property type="entry name" value="4Fe4S_Fe-S-bd"/>
</dbReference>
<evidence type="ECO:0000313" key="6">
    <source>
        <dbReference type="Proteomes" id="UP000182517"/>
    </source>
</evidence>
<dbReference type="GO" id="GO:0051536">
    <property type="term" value="F:iron-sulfur cluster binding"/>
    <property type="evidence" value="ECO:0007669"/>
    <property type="project" value="UniProtKB-KW"/>
</dbReference>
<dbReference type="PANTHER" id="PTHR43122:SF2">
    <property type="entry name" value="FERREDOXIN SUBUNIT OF PYRUVATE:FLAVODOXIN OXIDOREDUCTASE"/>
    <property type="match status" value="1"/>
</dbReference>
<feature type="domain" description="4Fe-4S ferredoxin-type" evidence="4">
    <location>
        <begin position="2"/>
        <end position="31"/>
    </location>
</feature>
<dbReference type="Pfam" id="PF12838">
    <property type="entry name" value="Fer4_7"/>
    <property type="match status" value="1"/>
</dbReference>
<dbReference type="Gene3D" id="3.30.70.20">
    <property type="match status" value="1"/>
</dbReference>
<dbReference type="InterPro" id="IPR017900">
    <property type="entry name" value="4Fe4S_Fe_S_CS"/>
</dbReference>
<evidence type="ECO:0000256" key="1">
    <source>
        <dbReference type="ARBA" id="ARBA00022723"/>
    </source>
</evidence>
<feature type="domain" description="4Fe-4S ferredoxin-type" evidence="4">
    <location>
        <begin position="38"/>
        <end position="70"/>
    </location>
</feature>
<dbReference type="Proteomes" id="UP000182517">
    <property type="component" value="Chromosome"/>
</dbReference>
<evidence type="ECO:0000256" key="2">
    <source>
        <dbReference type="ARBA" id="ARBA00023004"/>
    </source>
</evidence>
<dbReference type="PROSITE" id="PS51379">
    <property type="entry name" value="4FE4S_FER_2"/>
    <property type="match status" value="2"/>
</dbReference>
<accession>A0A1L3GLX4</accession>
<keyword evidence="6" id="KW-1185">Reference proteome</keyword>
<dbReference type="SUPFAM" id="SSF54862">
    <property type="entry name" value="4Fe-4S ferredoxins"/>
    <property type="match status" value="1"/>
</dbReference>
<dbReference type="GO" id="GO:0046872">
    <property type="term" value="F:metal ion binding"/>
    <property type="evidence" value="ECO:0007669"/>
    <property type="project" value="UniProtKB-KW"/>
</dbReference>
<dbReference type="PROSITE" id="PS00198">
    <property type="entry name" value="4FE4S_FER_1"/>
    <property type="match status" value="2"/>
</dbReference>
<name>A0A1L3GLX4_9BACT</name>
<dbReference type="EMBL" id="CP015519">
    <property type="protein sequence ID" value="APG26922.1"/>
    <property type="molecule type" value="Genomic_DNA"/>
</dbReference>
<protein>
    <submittedName>
        <fullName evidence="5">2-oxoacid:acceptor oxidoreductase</fullName>
    </submittedName>
</protein>
<evidence type="ECO:0000259" key="4">
    <source>
        <dbReference type="PROSITE" id="PS51379"/>
    </source>
</evidence>
<dbReference type="PANTHER" id="PTHR43122">
    <property type="entry name" value="FERREDOXIN SUBUNIT OF PYRUVATE:FLAVODOXIN OXIDOREDUCTASE-RELATED"/>
    <property type="match status" value="1"/>
</dbReference>
<dbReference type="KEGG" id="pef:A7E78_03165"/>
<dbReference type="RefSeq" id="WP_072282884.1">
    <property type="nucleotide sequence ID" value="NZ_CP015519.1"/>
</dbReference>
<keyword evidence="3" id="KW-0411">Iron-sulfur</keyword>
<organism evidence="5 6">
    <name type="scientific">Syntrophotalea acetylenivorans</name>
    <dbReference type="NCBI Taxonomy" id="1842532"/>
    <lineage>
        <taxon>Bacteria</taxon>
        <taxon>Pseudomonadati</taxon>
        <taxon>Thermodesulfobacteriota</taxon>
        <taxon>Desulfuromonadia</taxon>
        <taxon>Desulfuromonadales</taxon>
        <taxon>Syntrophotaleaceae</taxon>
        <taxon>Syntrophotalea</taxon>
    </lineage>
</organism>
<keyword evidence="2" id="KW-0408">Iron</keyword>
<gene>
    <name evidence="5" type="ORF">A7E78_03165</name>
</gene>
<evidence type="ECO:0000256" key="3">
    <source>
        <dbReference type="ARBA" id="ARBA00023014"/>
    </source>
</evidence>
<sequence length="73" mass="7853">MKKLVINEDFCKGCGLCVIACPLELITLGKKVNKQGYPLAQISDANQVKCTACSACARMCPDGAISVYQLKKD</sequence>
<reference evidence="5 6" key="1">
    <citation type="journal article" date="2017" name="Genome Announc.">
        <title>Complete Genome Sequences of Two Acetylene-Fermenting Pelobacter acetylenicus Strains.</title>
        <authorList>
            <person name="Sutton J.M."/>
            <person name="Baesman S.M."/>
            <person name="Fierst J.L."/>
            <person name="Poret-Peterson A.T."/>
            <person name="Oremland R.S."/>
            <person name="Dunlap D.S."/>
            <person name="Akob D.M."/>
        </authorList>
    </citation>
    <scope>NUCLEOTIDE SEQUENCE [LARGE SCALE GENOMIC DNA]</scope>
    <source>
        <strain evidence="5 6">SFB93</strain>
    </source>
</reference>
<proteinExistence type="predicted"/>
<dbReference type="STRING" id="1842532.A7E78_03165"/>
<dbReference type="AlphaFoldDB" id="A0A1L3GLX4"/>
<evidence type="ECO:0000313" key="5">
    <source>
        <dbReference type="EMBL" id="APG26922.1"/>
    </source>
</evidence>
<dbReference type="OrthoDB" id="9804603at2"/>
<keyword evidence="1" id="KW-0479">Metal-binding</keyword>